<evidence type="ECO:0000313" key="1">
    <source>
        <dbReference type="EMBL" id="KNE60428.1"/>
    </source>
</evidence>
<dbReference type="InterPro" id="IPR002885">
    <property type="entry name" value="PPR_rpt"/>
</dbReference>
<dbReference type="Proteomes" id="UP000054350">
    <property type="component" value="Unassembled WGS sequence"/>
</dbReference>
<gene>
    <name evidence="1" type="ORF">AMAG_05816</name>
</gene>
<dbReference type="STRING" id="578462.A0A0L0SD10"/>
<proteinExistence type="predicted"/>
<keyword evidence="2" id="KW-1185">Reference proteome</keyword>
<dbReference type="PANTHER" id="PTHR47938">
    <property type="entry name" value="RESPIRATORY COMPLEX I CHAPERONE (CIA84), PUTATIVE (AFU_ORTHOLOGUE AFUA_2G06020)-RELATED"/>
    <property type="match status" value="1"/>
</dbReference>
<dbReference type="NCBIfam" id="TIGR00756">
    <property type="entry name" value="PPR"/>
    <property type="match status" value="1"/>
</dbReference>
<protein>
    <submittedName>
        <fullName evidence="1">Pentatricopeptide repeat domain-containing protein</fullName>
    </submittedName>
</protein>
<dbReference type="Pfam" id="PF01535">
    <property type="entry name" value="PPR"/>
    <property type="match status" value="2"/>
</dbReference>
<evidence type="ECO:0000313" key="2">
    <source>
        <dbReference type="Proteomes" id="UP000054350"/>
    </source>
</evidence>
<accession>A0A0L0SD10</accession>
<name>A0A0L0SD10_ALLM3</name>
<reference evidence="1 2" key="1">
    <citation type="submission" date="2009-11" db="EMBL/GenBank/DDBJ databases">
        <title>Annotation of Allomyces macrogynus ATCC 38327.</title>
        <authorList>
            <consortium name="The Broad Institute Genome Sequencing Platform"/>
            <person name="Russ C."/>
            <person name="Cuomo C."/>
            <person name="Burger G."/>
            <person name="Gray M.W."/>
            <person name="Holland P.W.H."/>
            <person name="King N."/>
            <person name="Lang F.B.F."/>
            <person name="Roger A.J."/>
            <person name="Ruiz-Trillo I."/>
            <person name="Young S.K."/>
            <person name="Zeng Q."/>
            <person name="Gargeya S."/>
            <person name="Fitzgerald M."/>
            <person name="Haas B."/>
            <person name="Abouelleil A."/>
            <person name="Alvarado L."/>
            <person name="Arachchi H.M."/>
            <person name="Berlin A."/>
            <person name="Chapman S.B."/>
            <person name="Gearin G."/>
            <person name="Goldberg J."/>
            <person name="Griggs A."/>
            <person name="Gujja S."/>
            <person name="Hansen M."/>
            <person name="Heiman D."/>
            <person name="Howarth C."/>
            <person name="Larimer J."/>
            <person name="Lui A."/>
            <person name="MacDonald P.J.P."/>
            <person name="McCowen C."/>
            <person name="Montmayeur A."/>
            <person name="Murphy C."/>
            <person name="Neiman D."/>
            <person name="Pearson M."/>
            <person name="Priest M."/>
            <person name="Roberts A."/>
            <person name="Saif S."/>
            <person name="Shea T."/>
            <person name="Sisk P."/>
            <person name="Stolte C."/>
            <person name="Sykes S."/>
            <person name="Wortman J."/>
            <person name="Nusbaum C."/>
            <person name="Birren B."/>
        </authorList>
    </citation>
    <scope>NUCLEOTIDE SEQUENCE [LARGE SCALE GENOMIC DNA]</scope>
    <source>
        <strain evidence="1 2">ATCC 38327</strain>
    </source>
</reference>
<reference evidence="2" key="2">
    <citation type="submission" date="2009-11" db="EMBL/GenBank/DDBJ databases">
        <title>The Genome Sequence of Allomyces macrogynus strain ATCC 38327.</title>
        <authorList>
            <consortium name="The Broad Institute Genome Sequencing Platform"/>
            <person name="Russ C."/>
            <person name="Cuomo C."/>
            <person name="Shea T."/>
            <person name="Young S.K."/>
            <person name="Zeng Q."/>
            <person name="Koehrsen M."/>
            <person name="Haas B."/>
            <person name="Borodovsky M."/>
            <person name="Guigo R."/>
            <person name="Alvarado L."/>
            <person name="Berlin A."/>
            <person name="Borenstein D."/>
            <person name="Chen Z."/>
            <person name="Engels R."/>
            <person name="Freedman E."/>
            <person name="Gellesch M."/>
            <person name="Goldberg J."/>
            <person name="Griggs A."/>
            <person name="Gujja S."/>
            <person name="Heiman D."/>
            <person name="Hepburn T."/>
            <person name="Howarth C."/>
            <person name="Jen D."/>
            <person name="Larson L."/>
            <person name="Lewis B."/>
            <person name="Mehta T."/>
            <person name="Park D."/>
            <person name="Pearson M."/>
            <person name="Roberts A."/>
            <person name="Saif S."/>
            <person name="Shenoy N."/>
            <person name="Sisk P."/>
            <person name="Stolte C."/>
            <person name="Sykes S."/>
            <person name="Walk T."/>
            <person name="White J."/>
            <person name="Yandava C."/>
            <person name="Burger G."/>
            <person name="Gray M.W."/>
            <person name="Holland P.W.H."/>
            <person name="King N."/>
            <person name="Lang F.B.F."/>
            <person name="Roger A.J."/>
            <person name="Ruiz-Trillo I."/>
            <person name="Lander E."/>
            <person name="Nusbaum C."/>
        </authorList>
    </citation>
    <scope>NUCLEOTIDE SEQUENCE [LARGE SCALE GENOMIC DNA]</scope>
    <source>
        <strain evidence="2">ATCC 38327</strain>
    </source>
</reference>
<dbReference type="PANTHER" id="PTHR47938:SF35">
    <property type="entry name" value="PENTATRICOPEPTIDE REPEAT-CONTAINING PROTEIN 4, MITOCHONDRIAL-RELATED"/>
    <property type="match status" value="1"/>
</dbReference>
<sequence length="600" mass="67990">MWRLPRLTDGAATPLAPFPTSYLSNVTILDTRDLNRVEDATVVKVTTEATQAINEWVQQEHARSTRSSDDRCSNRVMAVQERRLSPLNSLVALHRAMVVNARRGNTDVVEQLYQLAQTAKLPLEPPIHNDRLWALAQADIQAALVFFNDLKRRKLANDYSLTILVDHLVKAQQPYRALELVDEWEASGRAIPQPTFTSLIAGFHRLRATDVAWKLFHRMQLKSGDVEKALSLFDTMRASHLVPTTVTINSLLHAMSKRRDYAPQALDFYLQCLAAEFRPDARTFGSLMACARRAQDWTTLGRAVWAEAARWNMQSEYLRAQALWTVSVEQVRARRSLRDQVDALLPRADIDRLLDELAASVQPLDEAPPSPDTPLDLLNAYLATCFPHHGDDGMTVFDRMPRRNGMTFRLALSYCMEDPLPDASAQAPVDDAPPTELDAPGRAHAPTMWTAAAVAKRHRGVAVWAAWEAWYRDLRRACAQYVQARQRADPTMRGSSAHEAFMARHTMTRPVLYKLVVTGVNGVAVEYPRKAVALLLHCAREYGVRIVPRDFDRVAYMVRTSGDEQLARQWEVVVETYAVKESALEKSLMRLRRKWTQVHK</sequence>
<dbReference type="OrthoDB" id="5588846at2759"/>
<dbReference type="GO" id="GO:0003729">
    <property type="term" value="F:mRNA binding"/>
    <property type="evidence" value="ECO:0007669"/>
    <property type="project" value="TreeGrafter"/>
</dbReference>
<dbReference type="InterPro" id="IPR011990">
    <property type="entry name" value="TPR-like_helical_dom_sf"/>
</dbReference>
<dbReference type="EMBL" id="GG745336">
    <property type="protein sequence ID" value="KNE60428.1"/>
    <property type="molecule type" value="Genomic_DNA"/>
</dbReference>
<dbReference type="AlphaFoldDB" id="A0A0L0SD10"/>
<dbReference type="Gene3D" id="1.25.40.10">
    <property type="entry name" value="Tetratricopeptide repeat domain"/>
    <property type="match status" value="2"/>
</dbReference>
<organism evidence="1 2">
    <name type="scientific">Allomyces macrogynus (strain ATCC 38327)</name>
    <name type="common">Allomyces javanicus var. macrogynus</name>
    <dbReference type="NCBI Taxonomy" id="578462"/>
    <lineage>
        <taxon>Eukaryota</taxon>
        <taxon>Fungi</taxon>
        <taxon>Fungi incertae sedis</taxon>
        <taxon>Blastocladiomycota</taxon>
        <taxon>Blastocladiomycetes</taxon>
        <taxon>Blastocladiales</taxon>
        <taxon>Blastocladiaceae</taxon>
        <taxon>Allomyces</taxon>
    </lineage>
</organism>
<dbReference type="VEuPathDB" id="FungiDB:AMAG_05816"/>